<dbReference type="OrthoDB" id="5771658at2759"/>
<evidence type="ECO:0000313" key="2">
    <source>
        <dbReference type="EMBL" id="KJH50326.1"/>
    </source>
</evidence>
<keyword evidence="3" id="KW-1185">Reference proteome</keyword>
<reference evidence="3" key="2">
    <citation type="journal article" date="2016" name="Sci. Rep.">
        <title>Dictyocaulus viviparus genome, variome and transcriptome elucidate lungworm biology and support future intervention.</title>
        <authorList>
            <person name="McNulty S.N."/>
            <person name="Strube C."/>
            <person name="Rosa B.A."/>
            <person name="Martin J.C."/>
            <person name="Tyagi R."/>
            <person name="Choi Y.J."/>
            <person name="Wang Q."/>
            <person name="Hallsworth Pepin K."/>
            <person name="Zhang X."/>
            <person name="Ozersky P."/>
            <person name="Wilson R.K."/>
            <person name="Sternberg P.W."/>
            <person name="Gasser R.B."/>
            <person name="Mitreva M."/>
        </authorList>
    </citation>
    <scope>NUCLEOTIDE SEQUENCE [LARGE SCALE GENOMIC DNA]</scope>
    <source>
        <strain evidence="3">HannoverDv2000</strain>
    </source>
</reference>
<keyword evidence="1" id="KW-0732">Signal</keyword>
<feature type="signal peptide" evidence="1">
    <location>
        <begin position="1"/>
        <end position="16"/>
    </location>
</feature>
<evidence type="ECO:0000256" key="1">
    <source>
        <dbReference type="SAM" id="SignalP"/>
    </source>
</evidence>
<accession>A0A0D8Y6X1</accession>
<name>A0A0D8Y6X1_DICVI</name>
<dbReference type="EMBL" id="KN716209">
    <property type="protein sequence ID" value="KJH50326.1"/>
    <property type="molecule type" value="Genomic_DNA"/>
</dbReference>
<evidence type="ECO:0000313" key="3">
    <source>
        <dbReference type="Proteomes" id="UP000053766"/>
    </source>
</evidence>
<protein>
    <recommendedName>
        <fullName evidence="4">Cystatin domain-containing protein</fullName>
    </recommendedName>
</protein>
<reference evidence="2 3" key="1">
    <citation type="submission" date="2013-11" db="EMBL/GenBank/DDBJ databases">
        <title>Draft genome of the bovine lungworm Dictyocaulus viviparus.</title>
        <authorList>
            <person name="Mitreva M."/>
        </authorList>
    </citation>
    <scope>NUCLEOTIDE SEQUENCE [LARGE SCALE GENOMIC DNA]</scope>
    <source>
        <strain evidence="2 3">HannoverDv2000</strain>
    </source>
</reference>
<feature type="chain" id="PRO_5002336286" description="Cystatin domain-containing protein" evidence="1">
    <location>
        <begin position="17"/>
        <end position="114"/>
    </location>
</feature>
<sequence>MLTYVLLLFGCSTVYGMKAWKQEDINDDRFLGIAWDAAASVVNEHIRTGRFMVPRKVMEARSRQNTVETIVLFQEAWCGPSDGNSLEDICESMCPLYSGGSEAVSEQTVSIYHS</sequence>
<dbReference type="Proteomes" id="UP000053766">
    <property type="component" value="Unassembled WGS sequence"/>
</dbReference>
<gene>
    <name evidence="2" type="ORF">DICVIV_03519</name>
</gene>
<proteinExistence type="predicted"/>
<evidence type="ECO:0008006" key="4">
    <source>
        <dbReference type="Google" id="ProtNLM"/>
    </source>
</evidence>
<dbReference type="AlphaFoldDB" id="A0A0D8Y6X1"/>
<organism evidence="2 3">
    <name type="scientific">Dictyocaulus viviparus</name>
    <name type="common">Bovine lungworm</name>
    <dbReference type="NCBI Taxonomy" id="29172"/>
    <lineage>
        <taxon>Eukaryota</taxon>
        <taxon>Metazoa</taxon>
        <taxon>Ecdysozoa</taxon>
        <taxon>Nematoda</taxon>
        <taxon>Chromadorea</taxon>
        <taxon>Rhabditida</taxon>
        <taxon>Rhabditina</taxon>
        <taxon>Rhabditomorpha</taxon>
        <taxon>Strongyloidea</taxon>
        <taxon>Metastrongylidae</taxon>
        <taxon>Dictyocaulus</taxon>
    </lineage>
</organism>